<keyword evidence="4 7" id="KW-1133">Transmembrane helix</keyword>
<keyword evidence="6 7" id="KW-0472">Membrane</keyword>
<dbReference type="Gene3D" id="1.25.40.20">
    <property type="entry name" value="Ankyrin repeat-containing domain"/>
    <property type="match status" value="1"/>
</dbReference>
<dbReference type="HOGENOM" id="CLU_000134_36_1_1"/>
<proteinExistence type="predicted"/>
<evidence type="ECO:0000313" key="10">
    <source>
        <dbReference type="Proteomes" id="UP000007015"/>
    </source>
</evidence>
<evidence type="ECO:0000256" key="4">
    <source>
        <dbReference type="ARBA" id="ARBA00022989"/>
    </source>
</evidence>
<dbReference type="InterPro" id="IPR002110">
    <property type="entry name" value="Ankyrin_rpt"/>
</dbReference>
<dbReference type="PANTHER" id="PTHR24186">
    <property type="entry name" value="PROTEIN PHOSPHATASE 1 REGULATORY SUBUNIT"/>
    <property type="match status" value="1"/>
</dbReference>
<dbReference type="Gramene" id="BGIOSGA030531-TA">
    <property type="protein sequence ID" value="BGIOSGA030531-PA"/>
    <property type="gene ID" value="BGIOSGA030531"/>
</dbReference>
<accession>B8BEH7</accession>
<dbReference type="GO" id="GO:0005886">
    <property type="term" value="C:plasma membrane"/>
    <property type="evidence" value="ECO:0007669"/>
    <property type="project" value="TreeGrafter"/>
</dbReference>
<protein>
    <recommendedName>
        <fullName evidence="8">PGG domain-containing protein</fullName>
    </recommendedName>
</protein>
<evidence type="ECO:0000259" key="8">
    <source>
        <dbReference type="Pfam" id="PF13962"/>
    </source>
</evidence>
<dbReference type="SMART" id="SM00248">
    <property type="entry name" value="ANK"/>
    <property type="match status" value="3"/>
</dbReference>
<name>B8BEH7_ORYSI</name>
<organism evidence="9 10">
    <name type="scientific">Oryza sativa subsp. indica</name>
    <name type="common">Rice</name>
    <dbReference type="NCBI Taxonomy" id="39946"/>
    <lineage>
        <taxon>Eukaryota</taxon>
        <taxon>Viridiplantae</taxon>
        <taxon>Streptophyta</taxon>
        <taxon>Embryophyta</taxon>
        <taxon>Tracheophyta</taxon>
        <taxon>Spermatophyta</taxon>
        <taxon>Magnoliopsida</taxon>
        <taxon>Liliopsida</taxon>
        <taxon>Poales</taxon>
        <taxon>Poaceae</taxon>
        <taxon>BOP clade</taxon>
        <taxon>Oryzoideae</taxon>
        <taxon>Oryzeae</taxon>
        <taxon>Oryzinae</taxon>
        <taxon>Oryza</taxon>
        <taxon>Oryza sativa</taxon>
    </lineage>
</organism>
<reference evidence="9 10" key="1">
    <citation type="journal article" date="2005" name="PLoS Biol.">
        <title>The genomes of Oryza sativa: a history of duplications.</title>
        <authorList>
            <person name="Yu J."/>
            <person name="Wang J."/>
            <person name="Lin W."/>
            <person name="Li S."/>
            <person name="Li H."/>
            <person name="Zhou J."/>
            <person name="Ni P."/>
            <person name="Dong W."/>
            <person name="Hu S."/>
            <person name="Zeng C."/>
            <person name="Zhang J."/>
            <person name="Zhang Y."/>
            <person name="Li R."/>
            <person name="Xu Z."/>
            <person name="Li S."/>
            <person name="Li X."/>
            <person name="Zheng H."/>
            <person name="Cong L."/>
            <person name="Lin L."/>
            <person name="Yin J."/>
            <person name="Geng J."/>
            <person name="Li G."/>
            <person name="Shi J."/>
            <person name="Liu J."/>
            <person name="Lv H."/>
            <person name="Li J."/>
            <person name="Wang J."/>
            <person name="Deng Y."/>
            <person name="Ran L."/>
            <person name="Shi X."/>
            <person name="Wang X."/>
            <person name="Wu Q."/>
            <person name="Li C."/>
            <person name="Ren X."/>
            <person name="Wang J."/>
            <person name="Wang X."/>
            <person name="Li D."/>
            <person name="Liu D."/>
            <person name="Zhang X."/>
            <person name="Ji Z."/>
            <person name="Zhao W."/>
            <person name="Sun Y."/>
            <person name="Zhang Z."/>
            <person name="Bao J."/>
            <person name="Han Y."/>
            <person name="Dong L."/>
            <person name="Ji J."/>
            <person name="Chen P."/>
            <person name="Wu S."/>
            <person name="Liu J."/>
            <person name="Xiao Y."/>
            <person name="Bu D."/>
            <person name="Tan J."/>
            <person name="Yang L."/>
            <person name="Ye C."/>
            <person name="Zhang J."/>
            <person name="Xu J."/>
            <person name="Zhou Y."/>
            <person name="Yu Y."/>
            <person name="Zhang B."/>
            <person name="Zhuang S."/>
            <person name="Wei H."/>
            <person name="Liu B."/>
            <person name="Lei M."/>
            <person name="Yu H."/>
            <person name="Li Y."/>
            <person name="Xu H."/>
            <person name="Wei S."/>
            <person name="He X."/>
            <person name="Fang L."/>
            <person name="Zhang Z."/>
            <person name="Zhang Y."/>
            <person name="Huang X."/>
            <person name="Su Z."/>
            <person name="Tong W."/>
            <person name="Li J."/>
            <person name="Tong Z."/>
            <person name="Li S."/>
            <person name="Ye J."/>
            <person name="Wang L."/>
            <person name="Fang L."/>
            <person name="Lei T."/>
            <person name="Chen C."/>
            <person name="Chen H."/>
            <person name="Xu Z."/>
            <person name="Li H."/>
            <person name="Huang H."/>
            <person name="Zhang F."/>
            <person name="Xu H."/>
            <person name="Li N."/>
            <person name="Zhao C."/>
            <person name="Li S."/>
            <person name="Dong L."/>
            <person name="Huang Y."/>
            <person name="Li L."/>
            <person name="Xi Y."/>
            <person name="Qi Q."/>
            <person name="Li W."/>
            <person name="Zhang B."/>
            <person name="Hu W."/>
            <person name="Zhang Y."/>
            <person name="Tian X."/>
            <person name="Jiao Y."/>
            <person name="Liang X."/>
            <person name="Jin J."/>
            <person name="Gao L."/>
            <person name="Zheng W."/>
            <person name="Hao B."/>
            <person name="Liu S."/>
            <person name="Wang W."/>
            <person name="Yuan L."/>
            <person name="Cao M."/>
            <person name="McDermott J."/>
            <person name="Samudrala R."/>
            <person name="Wang J."/>
            <person name="Wong G.K."/>
            <person name="Yang H."/>
        </authorList>
    </citation>
    <scope>NUCLEOTIDE SEQUENCE [LARGE SCALE GENOMIC DNA]</scope>
    <source>
        <strain evidence="10">cv. 93-11</strain>
    </source>
</reference>
<dbReference type="Proteomes" id="UP000007015">
    <property type="component" value="Chromosome 9"/>
</dbReference>
<evidence type="ECO:0000256" key="3">
    <source>
        <dbReference type="ARBA" id="ARBA00022737"/>
    </source>
</evidence>
<dbReference type="AlphaFoldDB" id="B8BEH7"/>
<sequence>MTRLLLEWNKNLTTKSDKNGSTPLHFASSRTVTNKNWVYLHNIISVLLVPFMRNLHLKDILEANGAALYQPDDGGMFPIHVAASVGEKWAVETFVRMYPSSAGLRDKRGRTFLHVAVENKKVNVVGYACGNQSLAWILNMQDNDGNTALHLAVEAENLRMFCCLFGIRQVQLNLVNLTGQTPRDIAYNKIPAGMHNNQSTQDLVHCALSQAGAMNGSCRHDRFIEDCKAIDQQKSDGESKKEELQKLKDATQTMAIGSVLIVTVTFGAIFALPGGYRADDQPNGGTPTLAGRSLDCVLMSFLPEAFWAHSKYYETMI</sequence>
<dbReference type="PANTHER" id="PTHR24186:SF50">
    <property type="entry name" value="ANKYRIN REPEAT-CONTAINING PROTEIN ITN1-LIKE ISOFORM X1"/>
    <property type="match status" value="1"/>
</dbReference>
<evidence type="ECO:0000256" key="7">
    <source>
        <dbReference type="SAM" id="Phobius"/>
    </source>
</evidence>
<dbReference type="EMBL" id="CM000134">
    <property type="protein sequence ID" value="EEC84374.1"/>
    <property type="molecule type" value="Genomic_DNA"/>
</dbReference>
<dbReference type="SUPFAM" id="SSF48403">
    <property type="entry name" value="Ankyrin repeat"/>
    <property type="match status" value="1"/>
</dbReference>
<evidence type="ECO:0000256" key="2">
    <source>
        <dbReference type="ARBA" id="ARBA00022692"/>
    </source>
</evidence>
<dbReference type="STRING" id="39946.B8BEH7"/>
<dbReference type="Pfam" id="PF13962">
    <property type="entry name" value="PGG"/>
    <property type="match status" value="1"/>
</dbReference>
<evidence type="ECO:0000256" key="6">
    <source>
        <dbReference type="ARBA" id="ARBA00023136"/>
    </source>
</evidence>
<keyword evidence="2 7" id="KW-0812">Transmembrane</keyword>
<dbReference type="OMA" id="YACGNQS"/>
<keyword evidence="10" id="KW-1185">Reference proteome</keyword>
<gene>
    <name evidence="9" type="ORF">OsI_30922</name>
</gene>
<comment type="subcellular location">
    <subcellularLocation>
        <location evidence="1">Membrane</location>
        <topology evidence="1">Multi-pass membrane protein</topology>
    </subcellularLocation>
</comment>
<dbReference type="Pfam" id="PF12796">
    <property type="entry name" value="Ank_2"/>
    <property type="match status" value="1"/>
</dbReference>
<evidence type="ECO:0000256" key="5">
    <source>
        <dbReference type="ARBA" id="ARBA00023043"/>
    </source>
</evidence>
<evidence type="ECO:0000313" key="9">
    <source>
        <dbReference type="EMBL" id="EEC84374.1"/>
    </source>
</evidence>
<evidence type="ECO:0000256" key="1">
    <source>
        <dbReference type="ARBA" id="ARBA00004141"/>
    </source>
</evidence>
<dbReference type="InterPro" id="IPR036770">
    <property type="entry name" value="Ankyrin_rpt-contain_sf"/>
</dbReference>
<dbReference type="InterPro" id="IPR026961">
    <property type="entry name" value="PGG_dom"/>
</dbReference>
<feature type="transmembrane region" description="Helical" evidence="7">
    <location>
        <begin position="254"/>
        <end position="272"/>
    </location>
</feature>
<keyword evidence="3" id="KW-0677">Repeat</keyword>
<keyword evidence="5" id="KW-0040">ANK repeat</keyword>
<feature type="domain" description="PGG" evidence="8">
    <location>
        <begin position="246"/>
        <end position="291"/>
    </location>
</feature>